<protein>
    <submittedName>
        <fullName evidence="1">Uncharacterized protein</fullName>
    </submittedName>
</protein>
<evidence type="ECO:0000313" key="1">
    <source>
        <dbReference type="EMBL" id="GGF46173.1"/>
    </source>
</evidence>
<reference evidence="1" key="2">
    <citation type="submission" date="2020-09" db="EMBL/GenBank/DDBJ databases">
        <authorList>
            <person name="Sun Q."/>
            <person name="Sedlacek I."/>
        </authorList>
    </citation>
    <scope>NUCLEOTIDE SEQUENCE</scope>
    <source>
        <strain evidence="1">CCM 7897</strain>
    </source>
</reference>
<keyword evidence="2" id="KW-1185">Reference proteome</keyword>
<proteinExistence type="predicted"/>
<dbReference type="AlphaFoldDB" id="A0A917F3W3"/>
<accession>A0A917F3W3</accession>
<dbReference type="Proteomes" id="UP000606044">
    <property type="component" value="Unassembled WGS sequence"/>
</dbReference>
<name>A0A917F3W3_9HYPH</name>
<organism evidence="1 2">
    <name type="scientific">Azorhizobium oxalatiphilum</name>
    <dbReference type="NCBI Taxonomy" id="980631"/>
    <lineage>
        <taxon>Bacteria</taxon>
        <taxon>Pseudomonadati</taxon>
        <taxon>Pseudomonadota</taxon>
        <taxon>Alphaproteobacteria</taxon>
        <taxon>Hyphomicrobiales</taxon>
        <taxon>Xanthobacteraceae</taxon>
        <taxon>Azorhizobium</taxon>
    </lineage>
</organism>
<gene>
    <name evidence="1" type="ORF">GCM10007301_02080</name>
</gene>
<dbReference type="EMBL" id="BMCT01000001">
    <property type="protein sequence ID" value="GGF46173.1"/>
    <property type="molecule type" value="Genomic_DNA"/>
</dbReference>
<reference evidence="1" key="1">
    <citation type="journal article" date="2014" name="Int. J. Syst. Evol. Microbiol.">
        <title>Complete genome sequence of Corynebacterium casei LMG S-19264T (=DSM 44701T), isolated from a smear-ripened cheese.</title>
        <authorList>
            <consortium name="US DOE Joint Genome Institute (JGI-PGF)"/>
            <person name="Walter F."/>
            <person name="Albersmeier A."/>
            <person name="Kalinowski J."/>
            <person name="Ruckert C."/>
        </authorList>
    </citation>
    <scope>NUCLEOTIDE SEQUENCE</scope>
    <source>
        <strain evidence="1">CCM 7897</strain>
    </source>
</reference>
<comment type="caution">
    <text evidence="1">The sequence shown here is derived from an EMBL/GenBank/DDBJ whole genome shotgun (WGS) entry which is preliminary data.</text>
</comment>
<sequence>MEKRNTQGNSDEEWSRRMASIAIATISVAQPKIVELSDEQWLRCTEIVAEEIYVRLRIGDRPLGDNP</sequence>
<evidence type="ECO:0000313" key="2">
    <source>
        <dbReference type="Proteomes" id="UP000606044"/>
    </source>
</evidence>